<evidence type="ECO:0000259" key="1">
    <source>
        <dbReference type="Pfam" id="PF10057"/>
    </source>
</evidence>
<comment type="caution">
    <text evidence="2">The sequence shown here is derived from an EMBL/GenBank/DDBJ whole genome shotgun (WGS) entry which is preliminary data.</text>
</comment>
<dbReference type="Proteomes" id="UP000177050">
    <property type="component" value="Unassembled WGS sequence"/>
</dbReference>
<accession>A0A1F7L0P4</accession>
<dbReference type="InterPro" id="IPR018745">
    <property type="entry name" value="MpsC"/>
</dbReference>
<protein>
    <recommendedName>
        <fullName evidence="1">Na+-translocating membrane potential-generating system MpsC domain-containing protein</fullName>
    </recommendedName>
</protein>
<feature type="domain" description="Na+-translocating membrane potential-generating system MpsC" evidence="1">
    <location>
        <begin position="4"/>
        <end position="114"/>
    </location>
</feature>
<evidence type="ECO:0000313" key="3">
    <source>
        <dbReference type="Proteomes" id="UP000177050"/>
    </source>
</evidence>
<dbReference type="Pfam" id="PF10057">
    <property type="entry name" value="MpsC"/>
    <property type="match status" value="1"/>
</dbReference>
<organism evidence="2 3">
    <name type="scientific">Candidatus Roizmanbacteria bacterium RIFOXYD1_FULL_38_12</name>
    <dbReference type="NCBI Taxonomy" id="1802093"/>
    <lineage>
        <taxon>Bacteria</taxon>
        <taxon>Candidatus Roizmaniibacteriota</taxon>
    </lineage>
</organism>
<gene>
    <name evidence="2" type="ORF">A3K52_02870</name>
</gene>
<dbReference type="AlphaFoldDB" id="A0A1F7L0P4"/>
<dbReference type="EMBL" id="MGBR01000001">
    <property type="protein sequence ID" value="OGK73703.1"/>
    <property type="molecule type" value="Genomic_DNA"/>
</dbReference>
<evidence type="ECO:0000313" key="2">
    <source>
        <dbReference type="EMBL" id="OGK73703.1"/>
    </source>
</evidence>
<sequence>MKKTKGQIEDALGKAFIQFYVQKLGTGPKNARVYILEDMIIARLTGRLHPLEDFLIHEKKGIELVKHIRKAFQEATIKDLNKVIKKHIECEVISFHSDSSTKTGERFEIFIVDRNLSEYFKNS</sequence>
<reference evidence="2 3" key="1">
    <citation type="journal article" date="2016" name="Nat. Commun.">
        <title>Thousands of microbial genomes shed light on interconnected biogeochemical processes in an aquifer system.</title>
        <authorList>
            <person name="Anantharaman K."/>
            <person name="Brown C.T."/>
            <person name="Hug L.A."/>
            <person name="Sharon I."/>
            <person name="Castelle C.J."/>
            <person name="Probst A.J."/>
            <person name="Thomas B.C."/>
            <person name="Singh A."/>
            <person name="Wilkins M.J."/>
            <person name="Karaoz U."/>
            <person name="Brodie E.L."/>
            <person name="Williams K.H."/>
            <person name="Hubbard S.S."/>
            <person name="Banfield J.F."/>
        </authorList>
    </citation>
    <scope>NUCLEOTIDE SEQUENCE [LARGE SCALE GENOMIC DNA]</scope>
</reference>
<name>A0A1F7L0P4_9BACT</name>
<proteinExistence type="predicted"/>